<reference evidence="7" key="1">
    <citation type="submission" date="2013-11" db="EMBL/GenBank/DDBJ databases">
        <title>Genome sequence of the fusiform rust pathogen reveals effectors for host alternation and coevolution with pine.</title>
        <authorList>
            <consortium name="DOE Joint Genome Institute"/>
            <person name="Smith K."/>
            <person name="Pendleton A."/>
            <person name="Kubisiak T."/>
            <person name="Anderson C."/>
            <person name="Salamov A."/>
            <person name="Aerts A."/>
            <person name="Riley R."/>
            <person name="Clum A."/>
            <person name="Lindquist E."/>
            <person name="Ence D."/>
            <person name="Campbell M."/>
            <person name="Kronenberg Z."/>
            <person name="Feau N."/>
            <person name="Dhillon B."/>
            <person name="Hamelin R."/>
            <person name="Burleigh J."/>
            <person name="Smith J."/>
            <person name="Yandell M."/>
            <person name="Nelson C."/>
            <person name="Grigoriev I."/>
            <person name="Davis J."/>
        </authorList>
    </citation>
    <scope>NUCLEOTIDE SEQUENCE</scope>
    <source>
        <strain evidence="7">G11</strain>
    </source>
</reference>
<dbReference type="PANTHER" id="PTHR24356:SF1">
    <property type="entry name" value="SERINE_THREONINE-PROTEIN KINASE GREATWALL"/>
    <property type="match status" value="1"/>
</dbReference>
<keyword evidence="2" id="KW-0723">Serine/threonine-protein kinase</keyword>
<evidence type="ECO:0000313" key="7">
    <source>
        <dbReference type="EMBL" id="KAG0141940.1"/>
    </source>
</evidence>
<dbReference type="GO" id="GO:0035556">
    <property type="term" value="P:intracellular signal transduction"/>
    <property type="evidence" value="ECO:0007669"/>
    <property type="project" value="TreeGrafter"/>
</dbReference>
<dbReference type="Proteomes" id="UP000886653">
    <property type="component" value="Unassembled WGS sequence"/>
</dbReference>
<dbReference type="GO" id="GO:0005524">
    <property type="term" value="F:ATP binding"/>
    <property type="evidence" value="ECO:0007669"/>
    <property type="project" value="UniProtKB-KW"/>
</dbReference>
<evidence type="ECO:0000256" key="4">
    <source>
        <dbReference type="ARBA" id="ARBA00022741"/>
    </source>
</evidence>
<keyword evidence="8" id="KW-1185">Reference proteome</keyword>
<evidence type="ECO:0000313" key="8">
    <source>
        <dbReference type="Proteomes" id="UP000886653"/>
    </source>
</evidence>
<dbReference type="InterPro" id="IPR011009">
    <property type="entry name" value="Kinase-like_dom_sf"/>
</dbReference>
<evidence type="ECO:0000256" key="3">
    <source>
        <dbReference type="ARBA" id="ARBA00022679"/>
    </source>
</evidence>
<evidence type="ECO:0000256" key="5">
    <source>
        <dbReference type="ARBA" id="ARBA00022777"/>
    </source>
</evidence>
<name>A0A9P6T7U9_9BASI</name>
<evidence type="ECO:0000256" key="2">
    <source>
        <dbReference type="ARBA" id="ARBA00022527"/>
    </source>
</evidence>
<comment type="caution">
    <text evidence="7">The sequence shown here is derived from an EMBL/GenBank/DDBJ whole genome shotgun (WGS) entry which is preliminary data.</text>
</comment>
<protein>
    <recommendedName>
        <fullName evidence="1">non-specific serine/threonine protein kinase</fullName>
        <ecNumber evidence="1">2.7.11.1</ecNumber>
    </recommendedName>
</protein>
<keyword evidence="3" id="KW-0808">Transferase</keyword>
<organism evidence="7 8">
    <name type="scientific">Cronartium quercuum f. sp. fusiforme G11</name>
    <dbReference type="NCBI Taxonomy" id="708437"/>
    <lineage>
        <taxon>Eukaryota</taxon>
        <taxon>Fungi</taxon>
        <taxon>Dikarya</taxon>
        <taxon>Basidiomycota</taxon>
        <taxon>Pucciniomycotina</taxon>
        <taxon>Pucciniomycetes</taxon>
        <taxon>Pucciniales</taxon>
        <taxon>Coleosporiaceae</taxon>
        <taxon>Cronartium</taxon>
    </lineage>
</organism>
<sequence length="258" mass="29728">MWTTSDFSPIQFPMINSMQMSLVKNLLLVRLRLNTSKSIIRQCIPDVSSHDEEKQPVILFLLPVETLEDLLKREKFFLPDEVHAQFYMMESTFALNYSHHNSIDFEDLKSKNAMIDRDVHINLSARVNPSPVSSQELQGFSTSIIVPNVYSEDWYSLVPTLNQMLGRPFIRTAYDLPAAVLERLSMTNKANKSINKSRSESIQALIEGRPNEAPLTIKDVVSHEWLNGIDWLSVERREHLLVYLPDVEAYPEITMCIF</sequence>
<dbReference type="PANTHER" id="PTHR24356">
    <property type="entry name" value="SERINE/THREONINE-PROTEIN KINASE"/>
    <property type="match status" value="1"/>
</dbReference>
<accession>A0A9P6T7U9</accession>
<proteinExistence type="predicted"/>
<evidence type="ECO:0000256" key="1">
    <source>
        <dbReference type="ARBA" id="ARBA00012513"/>
    </source>
</evidence>
<dbReference type="Gene3D" id="3.30.200.20">
    <property type="entry name" value="Phosphorylase Kinase, domain 1"/>
    <property type="match status" value="1"/>
</dbReference>
<dbReference type="GO" id="GO:0004674">
    <property type="term" value="F:protein serine/threonine kinase activity"/>
    <property type="evidence" value="ECO:0007669"/>
    <property type="project" value="UniProtKB-KW"/>
</dbReference>
<dbReference type="Gene3D" id="1.10.510.10">
    <property type="entry name" value="Transferase(Phosphotransferase) domain 1"/>
    <property type="match status" value="1"/>
</dbReference>
<dbReference type="InterPro" id="IPR050236">
    <property type="entry name" value="Ser_Thr_kinase_AGC"/>
</dbReference>
<dbReference type="SUPFAM" id="SSF56112">
    <property type="entry name" value="Protein kinase-like (PK-like)"/>
    <property type="match status" value="1"/>
</dbReference>
<keyword evidence="5" id="KW-0418">Kinase</keyword>
<keyword evidence="4" id="KW-0547">Nucleotide-binding</keyword>
<gene>
    <name evidence="7" type="ORF">CROQUDRAFT_110193</name>
</gene>
<dbReference type="EMBL" id="MU167366">
    <property type="protein sequence ID" value="KAG0141940.1"/>
    <property type="molecule type" value="Genomic_DNA"/>
</dbReference>
<dbReference type="AlphaFoldDB" id="A0A9P6T7U9"/>
<keyword evidence="6" id="KW-0067">ATP-binding</keyword>
<dbReference type="EC" id="2.7.11.1" evidence="1"/>
<evidence type="ECO:0000256" key="6">
    <source>
        <dbReference type="ARBA" id="ARBA00022840"/>
    </source>
</evidence>